<feature type="region of interest" description="Disordered" evidence="1">
    <location>
        <begin position="120"/>
        <end position="209"/>
    </location>
</feature>
<name>A0AAW1PT77_9CHLO</name>
<organism evidence="2 3">
    <name type="scientific">[Myrmecia] bisecta</name>
    <dbReference type="NCBI Taxonomy" id="41462"/>
    <lineage>
        <taxon>Eukaryota</taxon>
        <taxon>Viridiplantae</taxon>
        <taxon>Chlorophyta</taxon>
        <taxon>core chlorophytes</taxon>
        <taxon>Trebouxiophyceae</taxon>
        <taxon>Trebouxiales</taxon>
        <taxon>Trebouxiaceae</taxon>
        <taxon>Myrmecia</taxon>
    </lineage>
</organism>
<feature type="compositionally biased region" description="Low complexity" evidence="1">
    <location>
        <begin position="177"/>
        <end position="209"/>
    </location>
</feature>
<dbReference type="AlphaFoldDB" id="A0AAW1PT77"/>
<dbReference type="Proteomes" id="UP001489004">
    <property type="component" value="Unassembled WGS sequence"/>
</dbReference>
<evidence type="ECO:0000313" key="3">
    <source>
        <dbReference type="Proteomes" id="UP001489004"/>
    </source>
</evidence>
<evidence type="ECO:0000313" key="2">
    <source>
        <dbReference type="EMBL" id="KAK9813040.1"/>
    </source>
</evidence>
<feature type="compositionally biased region" description="Low complexity" evidence="1">
    <location>
        <begin position="120"/>
        <end position="136"/>
    </location>
</feature>
<comment type="caution">
    <text evidence="2">The sequence shown here is derived from an EMBL/GenBank/DDBJ whole genome shotgun (WGS) entry which is preliminary data.</text>
</comment>
<proteinExistence type="predicted"/>
<dbReference type="EMBL" id="JALJOR010000008">
    <property type="protein sequence ID" value="KAK9813040.1"/>
    <property type="molecule type" value="Genomic_DNA"/>
</dbReference>
<reference evidence="2 3" key="1">
    <citation type="journal article" date="2024" name="Nat. Commun.">
        <title>Phylogenomics reveals the evolutionary origins of lichenization in chlorophyte algae.</title>
        <authorList>
            <person name="Puginier C."/>
            <person name="Libourel C."/>
            <person name="Otte J."/>
            <person name="Skaloud P."/>
            <person name="Haon M."/>
            <person name="Grisel S."/>
            <person name="Petersen M."/>
            <person name="Berrin J.G."/>
            <person name="Delaux P.M."/>
            <person name="Dal Grande F."/>
            <person name="Keller J."/>
        </authorList>
    </citation>
    <scope>NUCLEOTIDE SEQUENCE [LARGE SCALE GENOMIC DNA]</scope>
    <source>
        <strain evidence="2 3">SAG 2043</strain>
    </source>
</reference>
<sequence>MLDTLNTLDAVTTAAALTPFLDALATTDTGRSAITNYQRSGGDRGAVQPDACGCGPLSADDLASALAAIATADFLDTMSDLPDDVALAALLPFLDFITSSPQGEAVLVAYVAPDDTGDTGAAAGAGQAQGQAQGGRAQAGGGRQVPISGGEEKPQDLPQGAIEGKEAGGQKADFQRRQAQAQGQAMPSKAQQAQQQAQQARTQQVGSEE</sequence>
<protein>
    <submittedName>
        <fullName evidence="2">Uncharacterized protein</fullName>
    </submittedName>
</protein>
<keyword evidence="3" id="KW-1185">Reference proteome</keyword>
<gene>
    <name evidence="2" type="ORF">WJX72_007917</name>
</gene>
<feature type="compositionally biased region" description="Basic and acidic residues" evidence="1">
    <location>
        <begin position="163"/>
        <end position="176"/>
    </location>
</feature>
<accession>A0AAW1PT77</accession>
<evidence type="ECO:0000256" key="1">
    <source>
        <dbReference type="SAM" id="MobiDB-lite"/>
    </source>
</evidence>